<dbReference type="SMART" id="SM00507">
    <property type="entry name" value="HNHc"/>
    <property type="match status" value="1"/>
</dbReference>
<evidence type="ECO:0000259" key="3">
    <source>
        <dbReference type="SMART" id="SM00507"/>
    </source>
</evidence>
<dbReference type="GO" id="GO:0004519">
    <property type="term" value="F:endonuclease activity"/>
    <property type="evidence" value="ECO:0007669"/>
    <property type="project" value="InterPro"/>
</dbReference>
<dbReference type="GO" id="GO:0008270">
    <property type="term" value="F:zinc ion binding"/>
    <property type="evidence" value="ECO:0007669"/>
    <property type="project" value="InterPro"/>
</dbReference>
<organism evidence="4 5">
    <name type="scientific">Sinomonas atrocyanea</name>
    <dbReference type="NCBI Taxonomy" id="37927"/>
    <lineage>
        <taxon>Bacteria</taxon>
        <taxon>Bacillati</taxon>
        <taxon>Actinomycetota</taxon>
        <taxon>Actinomycetes</taxon>
        <taxon>Micrococcales</taxon>
        <taxon>Micrococcaceae</taxon>
        <taxon>Sinomonas</taxon>
    </lineage>
</organism>
<proteinExistence type="inferred from homology"/>
<evidence type="ECO:0000313" key="4">
    <source>
        <dbReference type="EMBL" id="AMM31386.1"/>
    </source>
</evidence>
<dbReference type="PATRIC" id="fig|37927.3.peg.715"/>
<dbReference type="Pfam" id="PF01844">
    <property type="entry name" value="HNH"/>
    <property type="match status" value="1"/>
</dbReference>
<name>A0A126ZWX2_9MICC</name>
<dbReference type="Gene3D" id="1.10.30.50">
    <property type="match status" value="1"/>
</dbReference>
<reference evidence="4 5" key="1">
    <citation type="submission" date="2016-02" db="EMBL/GenBank/DDBJ databases">
        <title>Complete genome of Sinomonas atrocyanea KCTC 3377.</title>
        <authorList>
            <person name="Kim K.M."/>
        </authorList>
    </citation>
    <scope>NUCLEOTIDE SEQUENCE [LARGE SCALE GENOMIC DNA]</scope>
    <source>
        <strain evidence="4 5">KCTC 3377</strain>
    </source>
</reference>
<feature type="domain" description="HNH nuclease" evidence="3">
    <location>
        <begin position="474"/>
        <end position="526"/>
    </location>
</feature>
<dbReference type="CDD" id="cd00085">
    <property type="entry name" value="HNHc"/>
    <property type="match status" value="1"/>
</dbReference>
<comment type="similarity">
    <text evidence="1">Belongs to the Rv1128c/1148c/1588c/1702c/1945/3466 family.</text>
</comment>
<evidence type="ECO:0000256" key="2">
    <source>
        <dbReference type="SAM" id="MobiDB-lite"/>
    </source>
</evidence>
<feature type="compositionally biased region" description="Low complexity" evidence="2">
    <location>
        <begin position="346"/>
        <end position="402"/>
    </location>
</feature>
<feature type="region of interest" description="Disordered" evidence="2">
    <location>
        <begin position="541"/>
        <end position="608"/>
    </location>
</feature>
<evidence type="ECO:0000313" key="5">
    <source>
        <dbReference type="Proteomes" id="UP000070134"/>
    </source>
</evidence>
<protein>
    <recommendedName>
        <fullName evidence="3">HNH nuclease domain-containing protein</fullName>
    </recommendedName>
</protein>
<evidence type="ECO:0000256" key="1">
    <source>
        <dbReference type="ARBA" id="ARBA00023450"/>
    </source>
</evidence>
<gene>
    <name evidence="4" type="ORF">SA2016_0696</name>
</gene>
<dbReference type="AlphaFoldDB" id="A0A126ZWX2"/>
<dbReference type="EMBL" id="CP014518">
    <property type="protein sequence ID" value="AMM31386.1"/>
    <property type="molecule type" value="Genomic_DNA"/>
</dbReference>
<dbReference type="KEGG" id="satk:SA2016_0696"/>
<dbReference type="Pfam" id="PF02720">
    <property type="entry name" value="DUF222"/>
    <property type="match status" value="1"/>
</dbReference>
<dbReference type="InterPro" id="IPR003615">
    <property type="entry name" value="HNH_nuc"/>
</dbReference>
<feature type="compositionally biased region" description="Gly residues" evidence="2">
    <location>
        <begin position="336"/>
        <end position="345"/>
    </location>
</feature>
<dbReference type="InterPro" id="IPR003870">
    <property type="entry name" value="DUF222"/>
</dbReference>
<feature type="compositionally biased region" description="Polar residues" evidence="2">
    <location>
        <begin position="541"/>
        <end position="550"/>
    </location>
</feature>
<dbReference type="STRING" id="37927.SA2016_0696"/>
<accession>A0A126ZWX2</accession>
<feature type="region of interest" description="Disordered" evidence="2">
    <location>
        <begin position="328"/>
        <end position="402"/>
    </location>
</feature>
<dbReference type="GO" id="GO:0003676">
    <property type="term" value="F:nucleic acid binding"/>
    <property type="evidence" value="ECO:0007669"/>
    <property type="project" value="InterPro"/>
</dbReference>
<dbReference type="Proteomes" id="UP000070134">
    <property type="component" value="Chromosome"/>
</dbReference>
<feature type="compositionally biased region" description="Pro residues" evidence="2">
    <location>
        <begin position="553"/>
        <end position="575"/>
    </location>
</feature>
<dbReference type="InterPro" id="IPR002711">
    <property type="entry name" value="HNH"/>
</dbReference>
<keyword evidence="5" id="KW-1185">Reference proteome</keyword>
<sequence length="608" mass="62024">MPPDDAVSSVGFPSEPPEWLRLEWELNDLARPQGGGPAALGPVLSAAFRRVPDKDLAVSVRGGVDAALFASVDAGLFADPEELEVFPAPVVRAELREVAAAGLVRRLVRLEQVEAARLAEQAAVLGALVDLCAGDGTDPFRTAEAASIAASEVSAALKVSARTAKGLVAEALSLTDPAAAPILAALAGGRLSRRRAKAVLDAAVPVPAERLPAFLAAAVEAACPSDPDRIPSPAALTRRLRRLVEDHADEPLTARKAHAAAGRRVDLDPAPDGMCWLTAYLPLEQGAAIDTRLEAIARSLQAPDEARTLAQLRADAFADLLTAGTTVPAGTAVPGGITGVRGTTGAGDTAPAAGHPMAATAAEPAIPGAPAKSAGSAKSAGPAKSAGSAKSTGSARPAGPAGSGVRCEVVLVLPAATAAGTSETPAELLGYGPVDPAAARLLAAQAATWTRLWADPATGAPLAIGRARYAPTAAMRRYLGARDATCRFPGCDRPAPTTEADHTTEWHAGGHTAADNLALLCREHHRLKTRGHWTLRQAATTQPIPPTQSRNAPPSPPAPNPTAPSPPAPNPPVSSPPGAFTPPGTLHWTSPAGLAYTTYPHHDPPPPF</sequence>